<organism evidence="2 3">
    <name type="scientific">Spectribacter acetivorans</name>
    <dbReference type="NCBI Taxonomy" id="3075603"/>
    <lineage>
        <taxon>Bacteria</taxon>
        <taxon>Pseudomonadati</taxon>
        <taxon>Pseudomonadota</taxon>
        <taxon>Gammaproteobacteria</taxon>
        <taxon>Salinisphaerales</taxon>
        <taxon>Salinisphaeraceae</taxon>
        <taxon>Spectribacter</taxon>
    </lineage>
</organism>
<evidence type="ECO:0000313" key="2">
    <source>
        <dbReference type="EMBL" id="MDT0617112.1"/>
    </source>
</evidence>
<feature type="region of interest" description="Disordered" evidence="1">
    <location>
        <begin position="34"/>
        <end position="111"/>
    </location>
</feature>
<proteinExistence type="predicted"/>
<comment type="caution">
    <text evidence="2">The sequence shown here is derived from an EMBL/GenBank/DDBJ whole genome shotgun (WGS) entry which is preliminary data.</text>
</comment>
<evidence type="ECO:0000313" key="3">
    <source>
        <dbReference type="Proteomes" id="UP001259982"/>
    </source>
</evidence>
<reference evidence="2 3" key="1">
    <citation type="submission" date="2023-09" db="EMBL/GenBank/DDBJ databases">
        <authorList>
            <person name="Rey-Velasco X."/>
        </authorList>
    </citation>
    <scope>NUCLEOTIDE SEQUENCE [LARGE SCALE GENOMIC DNA]</scope>
    <source>
        <strain evidence="2 3">P385</strain>
    </source>
</reference>
<gene>
    <name evidence="2" type="ORF">RM531_01355</name>
</gene>
<protein>
    <recommendedName>
        <fullName evidence="4">Type II secretion system protein GspC N-terminal domain-containing protein</fullName>
    </recommendedName>
</protein>
<evidence type="ECO:0008006" key="4">
    <source>
        <dbReference type="Google" id="ProtNLM"/>
    </source>
</evidence>
<sequence>MTAERGSRWRLPLLCLLALTLAYVWLWQNRPTATPVDPLAGEPADQPADSAPVAGSRRSLDLSFPESVPDGRGSALSALRDPGSTMVNGQGRTSGGADRGSSATGSGVPVSERMRLHGDVGATAADGDAGIGIGVEVLVD</sequence>
<evidence type="ECO:0000256" key="1">
    <source>
        <dbReference type="SAM" id="MobiDB-lite"/>
    </source>
</evidence>
<keyword evidence="3" id="KW-1185">Reference proteome</keyword>
<name>A0ABU3B3R5_9GAMM</name>
<dbReference type="Proteomes" id="UP001259982">
    <property type="component" value="Unassembled WGS sequence"/>
</dbReference>
<dbReference type="EMBL" id="JAVRHY010000001">
    <property type="protein sequence ID" value="MDT0617112.1"/>
    <property type="molecule type" value="Genomic_DNA"/>
</dbReference>
<accession>A0ABU3B3R5</accession>
<dbReference type="RefSeq" id="WP_311656712.1">
    <property type="nucleotide sequence ID" value="NZ_JAVRHY010000001.1"/>
</dbReference>